<evidence type="ECO:0000313" key="2">
    <source>
        <dbReference type="Proteomes" id="UP001064048"/>
    </source>
</evidence>
<protein>
    <submittedName>
        <fullName evidence="1">Uncharacterized protein</fullName>
    </submittedName>
</protein>
<sequence length="292" mass="32981">MEIPVPELKKKKESLYASYRKYRKMVKDSCKSGAGEDEVYKPVWFAYGALDLFLGDGLTPRTQINTTSNEDTRTVGADDAPSTSYAVPKTKATHLKEKHDNDLMQLAANRLRDKPDKYQNWALSCAADLNKMEPTQQILAKNAIAAIVMEGQLGLLHRNTLQAEGTEEDMDDSECIVDNTRLSTDQLNNEDPILTAEPKRRKRKIKIEYNDTVQSDDSHVDASTSRSPRSLESRASRTAPSGGDRHEFFGKYIICKLRELPKQQQLLAEKLINEVLFEAECSQLTMTHKLTK</sequence>
<proteinExistence type="predicted"/>
<reference evidence="1 2" key="1">
    <citation type="journal article" date="2022" name="Genome Biol. Evol.">
        <title>The Spruce Budworm Genome: Reconstructing the Evolutionary History of Antifreeze Proteins.</title>
        <authorList>
            <person name="Beliveau C."/>
            <person name="Gagne P."/>
            <person name="Picq S."/>
            <person name="Vernygora O."/>
            <person name="Keeling C.I."/>
            <person name="Pinkney K."/>
            <person name="Doucet D."/>
            <person name="Wen F."/>
            <person name="Johnston J.S."/>
            <person name="Maaroufi H."/>
            <person name="Boyle B."/>
            <person name="Laroche J."/>
            <person name="Dewar K."/>
            <person name="Juretic N."/>
            <person name="Blackburn G."/>
            <person name="Nisole A."/>
            <person name="Brunet B."/>
            <person name="Brandao M."/>
            <person name="Lumley L."/>
            <person name="Duan J."/>
            <person name="Quan G."/>
            <person name="Lucarotti C.J."/>
            <person name="Roe A.D."/>
            <person name="Sperling F.A.H."/>
            <person name="Levesque R.C."/>
            <person name="Cusson M."/>
        </authorList>
    </citation>
    <scope>NUCLEOTIDE SEQUENCE [LARGE SCALE GENOMIC DNA]</scope>
    <source>
        <strain evidence="1">Glfc:IPQL:Cfum</strain>
    </source>
</reference>
<comment type="caution">
    <text evidence="1">The sequence shown here is derived from an EMBL/GenBank/DDBJ whole genome shotgun (WGS) entry which is preliminary data.</text>
</comment>
<name>A0ACC0JMT9_CHOFU</name>
<accession>A0ACC0JMT9</accession>
<dbReference type="Proteomes" id="UP001064048">
    <property type="component" value="Chromosome 11"/>
</dbReference>
<organism evidence="1 2">
    <name type="scientific">Choristoneura fumiferana</name>
    <name type="common">Spruce budworm moth</name>
    <name type="synonym">Archips fumiferana</name>
    <dbReference type="NCBI Taxonomy" id="7141"/>
    <lineage>
        <taxon>Eukaryota</taxon>
        <taxon>Metazoa</taxon>
        <taxon>Ecdysozoa</taxon>
        <taxon>Arthropoda</taxon>
        <taxon>Hexapoda</taxon>
        <taxon>Insecta</taxon>
        <taxon>Pterygota</taxon>
        <taxon>Neoptera</taxon>
        <taxon>Endopterygota</taxon>
        <taxon>Lepidoptera</taxon>
        <taxon>Glossata</taxon>
        <taxon>Ditrysia</taxon>
        <taxon>Tortricoidea</taxon>
        <taxon>Tortricidae</taxon>
        <taxon>Tortricinae</taxon>
        <taxon>Choristoneura</taxon>
    </lineage>
</organism>
<gene>
    <name evidence="1" type="ORF">MSG28_007211</name>
</gene>
<keyword evidence="2" id="KW-1185">Reference proteome</keyword>
<dbReference type="EMBL" id="CM046111">
    <property type="protein sequence ID" value="KAI8425466.1"/>
    <property type="molecule type" value="Genomic_DNA"/>
</dbReference>
<evidence type="ECO:0000313" key="1">
    <source>
        <dbReference type="EMBL" id="KAI8425466.1"/>
    </source>
</evidence>